<dbReference type="InterPro" id="IPR050638">
    <property type="entry name" value="AA-Vitamin_Transporters"/>
</dbReference>
<dbReference type="Proteomes" id="UP000193307">
    <property type="component" value="Unassembled WGS sequence"/>
</dbReference>
<accession>A0A1Y5S941</accession>
<name>A0A1Y5S941_9RHOB</name>
<feature type="domain" description="EamA" evidence="7">
    <location>
        <begin position="18"/>
        <end position="146"/>
    </location>
</feature>
<dbReference type="GO" id="GO:0016020">
    <property type="term" value="C:membrane"/>
    <property type="evidence" value="ECO:0007669"/>
    <property type="project" value="UniProtKB-SubCell"/>
</dbReference>
<evidence type="ECO:0000313" key="8">
    <source>
        <dbReference type="EMBL" id="SLN34602.1"/>
    </source>
</evidence>
<protein>
    <submittedName>
        <fullName evidence="8">EamA-like transporter family protein</fullName>
    </submittedName>
</protein>
<reference evidence="8 9" key="1">
    <citation type="submission" date="2017-03" db="EMBL/GenBank/DDBJ databases">
        <authorList>
            <person name="Afonso C.L."/>
            <person name="Miller P.J."/>
            <person name="Scott M.A."/>
            <person name="Spackman E."/>
            <person name="Goraichik I."/>
            <person name="Dimitrov K.M."/>
            <person name="Suarez D.L."/>
            <person name="Swayne D.E."/>
        </authorList>
    </citation>
    <scope>NUCLEOTIDE SEQUENCE [LARGE SCALE GENOMIC DNA]</scope>
    <source>
        <strain evidence="8 9">CECT 7971</strain>
    </source>
</reference>
<feature type="transmembrane region" description="Helical" evidence="6">
    <location>
        <begin position="191"/>
        <end position="210"/>
    </location>
</feature>
<keyword evidence="3 6" id="KW-0812">Transmembrane</keyword>
<evidence type="ECO:0000256" key="2">
    <source>
        <dbReference type="ARBA" id="ARBA00007362"/>
    </source>
</evidence>
<feature type="transmembrane region" description="Helical" evidence="6">
    <location>
        <begin position="222"/>
        <end position="243"/>
    </location>
</feature>
<feature type="transmembrane region" description="Helical" evidence="6">
    <location>
        <begin position="12"/>
        <end position="35"/>
    </location>
</feature>
<dbReference type="PROSITE" id="PS51257">
    <property type="entry name" value="PROKAR_LIPOPROTEIN"/>
    <property type="match status" value="1"/>
</dbReference>
<comment type="subcellular location">
    <subcellularLocation>
        <location evidence="1">Membrane</location>
        <topology evidence="1">Multi-pass membrane protein</topology>
    </subcellularLocation>
</comment>
<gene>
    <name evidence="8" type="ORF">PAM7971_01503</name>
</gene>
<keyword evidence="4 6" id="KW-1133">Transmembrane helix</keyword>
<evidence type="ECO:0000256" key="5">
    <source>
        <dbReference type="ARBA" id="ARBA00023136"/>
    </source>
</evidence>
<feature type="transmembrane region" description="Helical" evidence="6">
    <location>
        <begin position="159"/>
        <end position="179"/>
    </location>
</feature>
<keyword evidence="9" id="KW-1185">Reference proteome</keyword>
<proteinExistence type="inferred from homology"/>
<sequence length="301" mass="32381">MTRSQADLDRRNGHLAMLIFSCLVAGSFSLGGMAMKTETITPIAFNGLRFIIATCAVGVLAMATGGINRSAMAAPWRYVILGGLFAFYFIMMFTGLKTAAPIATSALFTLTPVLSAVFGYFIMRQITTKRIAFALAVGATGALWVVFRADLSAFLAFEVGRGEMIYFAGVVAHALYTPLVPRLSRGERTPVFIFFILVATTLVVLLFGASNIVATNWLALPSIVWIAMGYTAIVATTMTATLLTFASVRLDSAKVMAYTYLTPSWVILWEVALGNGVPSGLVFVGIGLTILALFLLLKHEE</sequence>
<feature type="transmembrane region" description="Helical" evidence="6">
    <location>
        <begin position="279"/>
        <end position="297"/>
    </location>
</feature>
<feature type="transmembrane region" description="Helical" evidence="6">
    <location>
        <begin position="130"/>
        <end position="147"/>
    </location>
</feature>
<keyword evidence="5 6" id="KW-0472">Membrane</keyword>
<dbReference type="PANTHER" id="PTHR32322">
    <property type="entry name" value="INNER MEMBRANE TRANSPORTER"/>
    <property type="match status" value="1"/>
</dbReference>
<dbReference type="InterPro" id="IPR037185">
    <property type="entry name" value="EmrE-like"/>
</dbReference>
<feature type="transmembrane region" description="Helical" evidence="6">
    <location>
        <begin position="78"/>
        <end position="96"/>
    </location>
</feature>
<evidence type="ECO:0000313" key="9">
    <source>
        <dbReference type="Proteomes" id="UP000193307"/>
    </source>
</evidence>
<dbReference type="AlphaFoldDB" id="A0A1Y5S941"/>
<dbReference type="SUPFAM" id="SSF103481">
    <property type="entry name" value="Multidrug resistance efflux transporter EmrE"/>
    <property type="match status" value="2"/>
</dbReference>
<evidence type="ECO:0000256" key="4">
    <source>
        <dbReference type="ARBA" id="ARBA00022989"/>
    </source>
</evidence>
<dbReference type="STRING" id="658057.SAMN04488032_10651"/>
<dbReference type="PANTHER" id="PTHR32322:SF2">
    <property type="entry name" value="EAMA DOMAIN-CONTAINING PROTEIN"/>
    <property type="match status" value="1"/>
</dbReference>
<evidence type="ECO:0000259" key="7">
    <source>
        <dbReference type="Pfam" id="PF00892"/>
    </source>
</evidence>
<comment type="similarity">
    <text evidence="2">Belongs to the EamA transporter family.</text>
</comment>
<dbReference type="Pfam" id="PF00892">
    <property type="entry name" value="EamA"/>
    <property type="match status" value="2"/>
</dbReference>
<feature type="transmembrane region" description="Helical" evidence="6">
    <location>
        <begin position="47"/>
        <end position="66"/>
    </location>
</feature>
<dbReference type="InterPro" id="IPR000620">
    <property type="entry name" value="EamA_dom"/>
</dbReference>
<feature type="domain" description="EamA" evidence="7">
    <location>
        <begin position="162"/>
        <end position="297"/>
    </location>
</feature>
<evidence type="ECO:0000256" key="1">
    <source>
        <dbReference type="ARBA" id="ARBA00004141"/>
    </source>
</evidence>
<evidence type="ECO:0000256" key="3">
    <source>
        <dbReference type="ARBA" id="ARBA00022692"/>
    </source>
</evidence>
<organism evidence="8 9">
    <name type="scientific">Pacificibacter marinus</name>
    <dbReference type="NCBI Taxonomy" id="658057"/>
    <lineage>
        <taxon>Bacteria</taxon>
        <taxon>Pseudomonadati</taxon>
        <taxon>Pseudomonadota</taxon>
        <taxon>Alphaproteobacteria</taxon>
        <taxon>Rhodobacterales</taxon>
        <taxon>Roseobacteraceae</taxon>
        <taxon>Pacificibacter</taxon>
    </lineage>
</organism>
<dbReference type="EMBL" id="FWFW01000003">
    <property type="protein sequence ID" value="SLN34602.1"/>
    <property type="molecule type" value="Genomic_DNA"/>
</dbReference>
<feature type="transmembrane region" description="Helical" evidence="6">
    <location>
        <begin position="102"/>
        <end position="123"/>
    </location>
</feature>
<evidence type="ECO:0000256" key="6">
    <source>
        <dbReference type="SAM" id="Phobius"/>
    </source>
</evidence>